<feature type="region of interest" description="Disordered" evidence="1">
    <location>
        <begin position="130"/>
        <end position="150"/>
    </location>
</feature>
<dbReference type="RefSeq" id="WP_185059172.1">
    <property type="nucleotide sequence ID" value="NZ_BAABJP010000015.1"/>
</dbReference>
<proteinExistence type="predicted"/>
<comment type="caution">
    <text evidence="2">The sequence shown here is derived from an EMBL/GenBank/DDBJ whole genome shotgun (WGS) entry which is preliminary data.</text>
</comment>
<keyword evidence="3" id="KW-1185">Reference proteome</keyword>
<evidence type="ECO:0000313" key="2">
    <source>
        <dbReference type="EMBL" id="GAA5158109.1"/>
    </source>
</evidence>
<evidence type="ECO:0000256" key="1">
    <source>
        <dbReference type="SAM" id="MobiDB-lite"/>
    </source>
</evidence>
<dbReference type="Proteomes" id="UP001428817">
    <property type="component" value="Unassembled WGS sequence"/>
</dbReference>
<gene>
    <name evidence="2" type="ORF">GCM10023321_37380</name>
</gene>
<dbReference type="EMBL" id="BAABJP010000015">
    <property type="protein sequence ID" value="GAA5158109.1"/>
    <property type="molecule type" value="Genomic_DNA"/>
</dbReference>
<name>A0ABP9Q7H7_9PSEU</name>
<evidence type="ECO:0000313" key="3">
    <source>
        <dbReference type="Proteomes" id="UP001428817"/>
    </source>
</evidence>
<reference evidence="3" key="1">
    <citation type="journal article" date="2019" name="Int. J. Syst. Evol. Microbiol.">
        <title>The Global Catalogue of Microorganisms (GCM) 10K type strain sequencing project: providing services to taxonomists for standard genome sequencing and annotation.</title>
        <authorList>
            <consortium name="The Broad Institute Genomics Platform"/>
            <consortium name="The Broad Institute Genome Sequencing Center for Infectious Disease"/>
            <person name="Wu L."/>
            <person name="Ma J."/>
        </authorList>
    </citation>
    <scope>NUCLEOTIDE SEQUENCE [LARGE SCALE GENOMIC DNA]</scope>
    <source>
        <strain evidence="3">JCM 18303</strain>
    </source>
</reference>
<protein>
    <submittedName>
        <fullName evidence="2">Uncharacterized protein</fullName>
    </submittedName>
</protein>
<organism evidence="2 3">
    <name type="scientific">Pseudonocardia eucalypti</name>
    <dbReference type="NCBI Taxonomy" id="648755"/>
    <lineage>
        <taxon>Bacteria</taxon>
        <taxon>Bacillati</taxon>
        <taxon>Actinomycetota</taxon>
        <taxon>Actinomycetes</taxon>
        <taxon>Pseudonocardiales</taxon>
        <taxon>Pseudonocardiaceae</taxon>
        <taxon>Pseudonocardia</taxon>
    </lineage>
</organism>
<sequence length="170" mass="18543">MSEPSLKADIGVGIDHGQLYIYDLGAPIDLGGPDALEALDDAQNSGRYVGRSGDLVNMLSPVQWHFDAPMRVEVWAGEPAPEETGWDHVVDLDLNAPTGQLAFQAPTEEEYASCAIPHGRYRIRVSGRGYDRANPQGGGGDSYRVQLWPRTGDRPPALRQRWAGWASLMG</sequence>
<accession>A0ABP9Q7H7</accession>